<gene>
    <name evidence="1" type="ORF">PM10SUCC1_24430</name>
</gene>
<evidence type="ECO:0008006" key="3">
    <source>
        <dbReference type="Google" id="ProtNLM"/>
    </source>
</evidence>
<comment type="caution">
    <text evidence="1">The sequence shown here is derived from an EMBL/GenBank/DDBJ whole genome shotgun (WGS) entry which is preliminary data.</text>
</comment>
<keyword evidence="2" id="KW-1185">Reference proteome</keyword>
<dbReference type="SUPFAM" id="SSF46785">
    <property type="entry name" value="Winged helix' DNA-binding domain"/>
    <property type="match status" value="1"/>
</dbReference>
<accession>A0A9W6LNI2</accession>
<dbReference type="InterPro" id="IPR036390">
    <property type="entry name" value="WH_DNA-bd_sf"/>
</dbReference>
<evidence type="ECO:0000313" key="2">
    <source>
        <dbReference type="Proteomes" id="UP001144471"/>
    </source>
</evidence>
<organism evidence="1 2">
    <name type="scientific">Propionigenium maris DSM 9537</name>
    <dbReference type="NCBI Taxonomy" id="1123000"/>
    <lineage>
        <taxon>Bacteria</taxon>
        <taxon>Fusobacteriati</taxon>
        <taxon>Fusobacteriota</taxon>
        <taxon>Fusobacteriia</taxon>
        <taxon>Fusobacteriales</taxon>
        <taxon>Fusobacteriaceae</taxon>
        <taxon>Propionigenium</taxon>
    </lineage>
</organism>
<dbReference type="InterPro" id="IPR036388">
    <property type="entry name" value="WH-like_DNA-bd_sf"/>
</dbReference>
<dbReference type="AlphaFoldDB" id="A0A9W6LNI2"/>
<name>A0A9W6LNI2_9FUSO</name>
<reference evidence="1" key="1">
    <citation type="submission" date="2022-12" db="EMBL/GenBank/DDBJ databases">
        <title>Reference genome sequencing for broad-spectrum identification of bacterial and archaeal isolates by mass spectrometry.</title>
        <authorList>
            <person name="Sekiguchi Y."/>
            <person name="Tourlousse D.M."/>
        </authorList>
    </citation>
    <scope>NUCLEOTIDE SEQUENCE</scope>
    <source>
        <strain evidence="1">10succ1</strain>
    </source>
</reference>
<protein>
    <recommendedName>
        <fullName evidence="3">Helix-turn-helix domain-containing protein</fullName>
    </recommendedName>
</protein>
<dbReference type="RefSeq" id="WP_281836334.1">
    <property type="nucleotide sequence ID" value="NZ_BSDY01000011.1"/>
</dbReference>
<evidence type="ECO:0000313" key="1">
    <source>
        <dbReference type="EMBL" id="GLI56929.1"/>
    </source>
</evidence>
<dbReference type="Proteomes" id="UP001144471">
    <property type="component" value="Unassembled WGS sequence"/>
</dbReference>
<dbReference type="EMBL" id="BSDY01000011">
    <property type="protein sequence ID" value="GLI56929.1"/>
    <property type="molecule type" value="Genomic_DNA"/>
</dbReference>
<sequence>MIIVENSSKDVYSDVFSRTDLTAKSKLLLLYLLLRGEGEFHFSPTRVAVRMGGSRQMVKSALRELERKGFLTRERINPMSRRYLYRVRFPVS</sequence>
<proteinExistence type="predicted"/>
<dbReference type="Gene3D" id="1.10.10.10">
    <property type="entry name" value="Winged helix-like DNA-binding domain superfamily/Winged helix DNA-binding domain"/>
    <property type="match status" value="1"/>
</dbReference>